<dbReference type="GeneID" id="71927714"/>
<dbReference type="Proteomes" id="UP000831768">
    <property type="component" value="Chromosome"/>
</dbReference>
<protein>
    <recommendedName>
        <fullName evidence="3">EVE domain-containing protein</fullName>
    </recommendedName>
</protein>
<organism evidence="1 2">
    <name type="scientific">Halocatena salina</name>
    <dbReference type="NCBI Taxonomy" id="2934340"/>
    <lineage>
        <taxon>Archaea</taxon>
        <taxon>Methanobacteriati</taxon>
        <taxon>Methanobacteriota</taxon>
        <taxon>Stenosarchaea group</taxon>
        <taxon>Halobacteria</taxon>
        <taxon>Halobacteriales</taxon>
        <taxon>Natronomonadaceae</taxon>
        <taxon>Halocatena</taxon>
    </lineage>
</organism>
<dbReference type="AlphaFoldDB" id="A0A8T9ZZW8"/>
<name>A0A8T9ZZW8_9EURY</name>
<proteinExistence type="predicted"/>
<gene>
    <name evidence="1" type="ORF">MW046_06665</name>
</gene>
<evidence type="ECO:0000313" key="2">
    <source>
        <dbReference type="Proteomes" id="UP000831768"/>
    </source>
</evidence>
<evidence type="ECO:0008006" key="3">
    <source>
        <dbReference type="Google" id="ProtNLM"/>
    </source>
</evidence>
<reference evidence="1" key="1">
    <citation type="submission" date="2022-04" db="EMBL/GenBank/DDBJ databases">
        <title>Halocatena sp. nov., isolated from a salt lake.</title>
        <authorList>
            <person name="Cui H.-L."/>
        </authorList>
    </citation>
    <scope>NUCLEOTIDE SEQUENCE</scope>
    <source>
        <strain evidence="1">AD-1</strain>
    </source>
</reference>
<evidence type="ECO:0000313" key="1">
    <source>
        <dbReference type="EMBL" id="UPM41678.1"/>
    </source>
</evidence>
<accession>A0A8T9ZZW8</accession>
<dbReference type="RefSeq" id="WP_247992358.1">
    <property type="nucleotide sequence ID" value="NZ_CP096019.1"/>
</dbReference>
<keyword evidence="2" id="KW-1185">Reference proteome</keyword>
<sequence length="160" mass="18383">MMWIVPVKPPFTETLESKVDLTEWSGRTLDFPFFARVLGVRTETVDSNRTRNKQYWESMESGDPLVVYRSDTERYAGFGTIGAKAQTTYFDKAYWDDAGAISVFTVTDYDDSLDLEPEQVNSVLGYEEEFRPCGLSKVSDDRPIDDLLFFLDVNRNRATM</sequence>
<dbReference type="KEGG" id="haad:MW046_06665"/>
<dbReference type="EMBL" id="CP096019">
    <property type="protein sequence ID" value="UPM41678.1"/>
    <property type="molecule type" value="Genomic_DNA"/>
</dbReference>